<keyword evidence="4" id="KW-0804">Transcription</keyword>
<dbReference type="Pfam" id="PF04198">
    <property type="entry name" value="Sugar-bind"/>
    <property type="match status" value="1"/>
</dbReference>
<evidence type="ECO:0000259" key="5">
    <source>
        <dbReference type="Pfam" id="PF04198"/>
    </source>
</evidence>
<evidence type="ECO:0000313" key="6">
    <source>
        <dbReference type="EMBL" id="MFC3039715.1"/>
    </source>
</evidence>
<dbReference type="RefSeq" id="WP_390269699.1">
    <property type="nucleotide sequence ID" value="NZ_JBHRSA010000022.1"/>
</dbReference>
<gene>
    <name evidence="6" type="ORF">ACFOGI_05580</name>
</gene>
<dbReference type="Gene3D" id="1.10.10.60">
    <property type="entry name" value="Homeodomain-like"/>
    <property type="match status" value="1"/>
</dbReference>
<dbReference type="Gene3D" id="3.40.50.1360">
    <property type="match status" value="1"/>
</dbReference>
<reference evidence="7" key="1">
    <citation type="journal article" date="2019" name="Int. J. Syst. Evol. Microbiol.">
        <title>The Global Catalogue of Microorganisms (GCM) 10K type strain sequencing project: providing services to taxonomists for standard genome sequencing and annotation.</title>
        <authorList>
            <consortium name="The Broad Institute Genomics Platform"/>
            <consortium name="The Broad Institute Genome Sequencing Center for Infectious Disease"/>
            <person name="Wu L."/>
            <person name="Ma J."/>
        </authorList>
    </citation>
    <scope>NUCLEOTIDE SEQUENCE [LARGE SCALE GENOMIC DNA]</scope>
    <source>
        <strain evidence="7">KCTC 13128</strain>
    </source>
</reference>
<evidence type="ECO:0000256" key="1">
    <source>
        <dbReference type="ARBA" id="ARBA00010466"/>
    </source>
</evidence>
<accession>A0ABV7CU81</accession>
<dbReference type="InterPro" id="IPR037171">
    <property type="entry name" value="NagB/RpiA_transferase-like"/>
</dbReference>
<dbReference type="PANTHER" id="PTHR34294">
    <property type="entry name" value="TRANSCRIPTIONAL REGULATOR-RELATED"/>
    <property type="match status" value="1"/>
</dbReference>
<dbReference type="InterPro" id="IPR051054">
    <property type="entry name" value="SorC_transcr_regulators"/>
</dbReference>
<dbReference type="Proteomes" id="UP001595279">
    <property type="component" value="Unassembled WGS sequence"/>
</dbReference>
<keyword evidence="7" id="KW-1185">Reference proteome</keyword>
<dbReference type="EMBL" id="JBHRSA010000022">
    <property type="protein sequence ID" value="MFC3039715.1"/>
    <property type="molecule type" value="Genomic_DNA"/>
</dbReference>
<keyword evidence="3" id="KW-0238">DNA-binding</keyword>
<keyword evidence="2" id="KW-0805">Transcription regulation</keyword>
<sequence length="312" mass="34556">MSYLEDRRLMVKIATMYYEQGATQSEIAKNVGVSRSLVSKYLTKSKQLGIVEIIIHDEEEHPFTGLETKLERKYGLREVVCVPFSESDQSKKHLGEAASKYLLRMVKDGQIIGVSAGTTLDEVAAAMSSSQYFPELTFVPLVGGMGDERVDIHANHIAATFAERLQAKYRLLHAPVLLDSREAKDIIINQSSIRKVCDTGKQSHIAVVGIGGTPEHSTMVKSYLNHGIEDDPDYRDVVGDICYNFINEKGEPVENDWNEKCVSLDLDSLRQIPLVIGTAAGEEKVEAIRAALRGKLIHVLITDEVTAKALLE</sequence>
<proteinExistence type="inferred from homology"/>
<name>A0ABV7CU81_9BACI</name>
<dbReference type="PANTHER" id="PTHR34294:SF1">
    <property type="entry name" value="TRANSCRIPTIONAL REGULATOR LSRR"/>
    <property type="match status" value="1"/>
</dbReference>
<comment type="similarity">
    <text evidence="1">Belongs to the SorC transcriptional regulatory family.</text>
</comment>
<comment type="caution">
    <text evidence="6">The sequence shown here is derived from an EMBL/GenBank/DDBJ whole genome shotgun (WGS) entry which is preliminary data.</text>
</comment>
<protein>
    <submittedName>
        <fullName evidence="6">Sugar-binding transcriptional regulator</fullName>
    </submittedName>
</protein>
<evidence type="ECO:0000256" key="2">
    <source>
        <dbReference type="ARBA" id="ARBA00023015"/>
    </source>
</evidence>
<evidence type="ECO:0000313" key="7">
    <source>
        <dbReference type="Proteomes" id="UP001595279"/>
    </source>
</evidence>
<dbReference type="InterPro" id="IPR007324">
    <property type="entry name" value="Sugar-bd_dom_put"/>
</dbReference>
<evidence type="ECO:0000256" key="4">
    <source>
        <dbReference type="ARBA" id="ARBA00023163"/>
    </source>
</evidence>
<evidence type="ECO:0000256" key="3">
    <source>
        <dbReference type="ARBA" id="ARBA00023125"/>
    </source>
</evidence>
<dbReference type="SUPFAM" id="SSF100950">
    <property type="entry name" value="NagB/RpiA/CoA transferase-like"/>
    <property type="match status" value="1"/>
</dbReference>
<organism evidence="6 7">
    <name type="scientific">Virgibacillus xinjiangensis</name>
    <dbReference type="NCBI Taxonomy" id="393090"/>
    <lineage>
        <taxon>Bacteria</taxon>
        <taxon>Bacillati</taxon>
        <taxon>Bacillota</taxon>
        <taxon>Bacilli</taxon>
        <taxon>Bacillales</taxon>
        <taxon>Bacillaceae</taxon>
        <taxon>Virgibacillus</taxon>
    </lineage>
</organism>
<feature type="domain" description="Sugar-binding" evidence="5">
    <location>
        <begin position="66"/>
        <end position="312"/>
    </location>
</feature>